<sequence>MPVCLFHSNALLSLILPPPLSLSSPPVFPLPTLSSSFDHSLAICSGHSLLSSSPLFPFFFCPLPPPLPFSLTPLFLSSSSSLFSECLEPEASVTVFMGIDFNDSTQAANFQLCTKEDHFSVSIQPAIGELLLPITMTELDFRKEKGKLLGMNESSATITMAAENMTSQPISRPVATVANLGVVPSSQGNVHRGMPRERCV</sequence>
<gene>
    <name evidence="3" type="ORF">GSONMT00015785001</name>
</gene>
<dbReference type="InterPro" id="IPR056314">
    <property type="entry name" value="AP3B1/2_C"/>
</dbReference>
<feature type="signal peptide" evidence="1">
    <location>
        <begin position="1"/>
        <end position="23"/>
    </location>
</feature>
<protein>
    <recommendedName>
        <fullName evidence="2">AP-3 complex subunit beta-1/2 C-terminal domain-containing protein</fullName>
    </recommendedName>
</protein>
<dbReference type="EMBL" id="FR907671">
    <property type="protein sequence ID" value="CDQ87100.1"/>
    <property type="molecule type" value="Genomic_DNA"/>
</dbReference>
<feature type="chain" id="PRO_5001592013" description="AP-3 complex subunit beta-1/2 C-terminal domain-containing protein" evidence="1">
    <location>
        <begin position="24"/>
        <end position="200"/>
    </location>
</feature>
<evidence type="ECO:0000259" key="2">
    <source>
        <dbReference type="Pfam" id="PF24080"/>
    </source>
</evidence>
<feature type="domain" description="AP-3 complex subunit beta-1/2 C-terminal" evidence="2">
    <location>
        <begin position="128"/>
        <end position="181"/>
    </location>
</feature>
<keyword evidence="1" id="KW-0732">Signal</keyword>
<dbReference type="Proteomes" id="UP000193380">
    <property type="component" value="Unassembled WGS sequence"/>
</dbReference>
<evidence type="ECO:0000313" key="4">
    <source>
        <dbReference type="Proteomes" id="UP000193380"/>
    </source>
</evidence>
<organism evidence="3 4">
    <name type="scientific">Oncorhynchus mykiss</name>
    <name type="common">Rainbow trout</name>
    <name type="synonym">Salmo gairdneri</name>
    <dbReference type="NCBI Taxonomy" id="8022"/>
    <lineage>
        <taxon>Eukaryota</taxon>
        <taxon>Metazoa</taxon>
        <taxon>Chordata</taxon>
        <taxon>Craniata</taxon>
        <taxon>Vertebrata</taxon>
        <taxon>Euteleostomi</taxon>
        <taxon>Actinopterygii</taxon>
        <taxon>Neopterygii</taxon>
        <taxon>Teleostei</taxon>
        <taxon>Protacanthopterygii</taxon>
        <taxon>Salmoniformes</taxon>
        <taxon>Salmonidae</taxon>
        <taxon>Salmoninae</taxon>
        <taxon>Oncorhynchus</taxon>
    </lineage>
</organism>
<reference evidence="3" key="2">
    <citation type="submission" date="2014-03" db="EMBL/GenBank/DDBJ databases">
        <authorList>
            <person name="Genoscope - CEA"/>
        </authorList>
    </citation>
    <scope>NUCLEOTIDE SEQUENCE</scope>
</reference>
<dbReference type="PaxDb" id="8022-A0A060YD68"/>
<dbReference type="Pfam" id="PF24080">
    <property type="entry name" value="AP3B1_C_2"/>
    <property type="match status" value="1"/>
</dbReference>
<evidence type="ECO:0000313" key="3">
    <source>
        <dbReference type="EMBL" id="CDQ87100.1"/>
    </source>
</evidence>
<reference evidence="3" key="1">
    <citation type="journal article" date="2014" name="Nat. Commun.">
        <title>The rainbow trout genome provides novel insights into evolution after whole-genome duplication in vertebrates.</title>
        <authorList>
            <person name="Berthelot C."/>
            <person name="Brunet F."/>
            <person name="Chalopin D."/>
            <person name="Juanchich A."/>
            <person name="Bernard M."/>
            <person name="Noel B."/>
            <person name="Bento P."/>
            <person name="Da Silva C."/>
            <person name="Labadie K."/>
            <person name="Alberti A."/>
            <person name="Aury J.M."/>
            <person name="Louis A."/>
            <person name="Dehais P."/>
            <person name="Bardou P."/>
            <person name="Montfort J."/>
            <person name="Klopp C."/>
            <person name="Cabau C."/>
            <person name="Gaspin C."/>
            <person name="Thorgaard G.H."/>
            <person name="Boussaha M."/>
            <person name="Quillet E."/>
            <person name="Guyomard R."/>
            <person name="Galiana D."/>
            <person name="Bobe J."/>
            <person name="Volff J.N."/>
            <person name="Genet C."/>
            <person name="Wincker P."/>
            <person name="Jaillon O."/>
            <person name="Roest Crollius H."/>
            <person name="Guiguen Y."/>
        </authorList>
    </citation>
    <scope>NUCLEOTIDE SEQUENCE [LARGE SCALE GENOMIC DNA]</scope>
</reference>
<dbReference type="STRING" id="8022.A0A060YD68"/>
<name>A0A060YD68_ONCMY</name>
<dbReference type="AlphaFoldDB" id="A0A060YD68"/>
<accession>A0A060YD68</accession>
<evidence type="ECO:0000256" key="1">
    <source>
        <dbReference type="SAM" id="SignalP"/>
    </source>
</evidence>
<proteinExistence type="predicted"/>